<dbReference type="InterPro" id="IPR000073">
    <property type="entry name" value="AB_hydrolase_1"/>
</dbReference>
<evidence type="ECO:0000313" key="2">
    <source>
        <dbReference type="EMBL" id="BDD87488.1"/>
    </source>
</evidence>
<dbReference type="Gene3D" id="3.40.50.1820">
    <property type="entry name" value="alpha/beta hydrolase"/>
    <property type="match status" value="1"/>
</dbReference>
<gene>
    <name evidence="2" type="ORF">DPPLL_18530</name>
</gene>
<name>A0ABM7W910_9BACT</name>
<dbReference type="InterPro" id="IPR029058">
    <property type="entry name" value="AB_hydrolase_fold"/>
</dbReference>
<proteinExistence type="predicted"/>
<feature type="domain" description="AB hydrolase-1" evidence="1">
    <location>
        <begin position="69"/>
        <end position="181"/>
    </location>
</feature>
<dbReference type="Pfam" id="PF00561">
    <property type="entry name" value="Abhydrolase_1"/>
    <property type="match status" value="1"/>
</dbReference>
<dbReference type="PANTHER" id="PTHR12277:SF81">
    <property type="entry name" value="PROTEIN ABHD13"/>
    <property type="match status" value="1"/>
</dbReference>
<keyword evidence="2" id="KW-0378">Hydrolase</keyword>
<dbReference type="GO" id="GO:0016787">
    <property type="term" value="F:hydrolase activity"/>
    <property type="evidence" value="ECO:0007669"/>
    <property type="project" value="UniProtKB-KW"/>
</dbReference>
<organism evidence="2 3">
    <name type="scientific">Desulfofustis limnaeus</name>
    <dbReference type="NCBI Taxonomy" id="2740163"/>
    <lineage>
        <taxon>Bacteria</taxon>
        <taxon>Pseudomonadati</taxon>
        <taxon>Thermodesulfobacteriota</taxon>
        <taxon>Desulfobulbia</taxon>
        <taxon>Desulfobulbales</taxon>
        <taxon>Desulfocapsaceae</taxon>
        <taxon>Desulfofustis</taxon>
    </lineage>
</organism>
<dbReference type="PANTHER" id="PTHR12277">
    <property type="entry name" value="ALPHA/BETA HYDROLASE DOMAIN-CONTAINING PROTEIN"/>
    <property type="match status" value="1"/>
</dbReference>
<dbReference type="SUPFAM" id="SSF53474">
    <property type="entry name" value="alpha/beta-Hydrolases"/>
    <property type="match status" value="1"/>
</dbReference>
<accession>A0ABM7W910</accession>
<dbReference type="RefSeq" id="WP_284154513.1">
    <property type="nucleotide sequence ID" value="NZ_AP025516.1"/>
</dbReference>
<keyword evidence="3" id="KW-1185">Reference proteome</keyword>
<dbReference type="Proteomes" id="UP000830055">
    <property type="component" value="Chromosome"/>
</dbReference>
<dbReference type="EMBL" id="AP025516">
    <property type="protein sequence ID" value="BDD87488.1"/>
    <property type="molecule type" value="Genomic_DNA"/>
</dbReference>
<evidence type="ECO:0000313" key="3">
    <source>
        <dbReference type="Proteomes" id="UP000830055"/>
    </source>
</evidence>
<reference evidence="2 3" key="1">
    <citation type="submission" date="2022-01" db="EMBL/GenBank/DDBJ databases">
        <title>Desulfofustis limnae sp. nov., a novel mesophilic sulfate-reducing bacterium isolated from marsh soil.</title>
        <authorList>
            <person name="Watanabe M."/>
            <person name="Takahashi A."/>
            <person name="Kojima H."/>
            <person name="Fukui M."/>
        </authorList>
    </citation>
    <scope>NUCLEOTIDE SEQUENCE [LARGE SCALE GENOMIC DNA]</scope>
    <source>
        <strain evidence="2 3">PPLL</strain>
    </source>
</reference>
<evidence type="ECO:0000259" key="1">
    <source>
        <dbReference type="Pfam" id="PF00561"/>
    </source>
</evidence>
<sequence>MKAIAMAAAVAVLGYCALCLMLYLRQRDLLYYPTPALSFARVAAEPLLLQNGGETLRIWRLPSSSERALLYFGGNAEQVSLNIDSFRQLFPDWTVYLMNYRGYGGSSGAPSETALTADALALHDRISHTYQMIGVIGRSLGSGVAAYLAAHRRVDRLALVTPYDSMAHLAAFYYPWVPVRLLLRDRYDLRPLVGRLTMPKLILIAEHDEVIPASISGALVSLLPSQTTRVTVIDGAGHNTIGERQRYAQELATFFSVH</sequence>
<protein>
    <submittedName>
        <fullName evidence="2">Alpha/beta hydrolase</fullName>
    </submittedName>
</protein>